<keyword evidence="3" id="KW-1185">Reference proteome</keyword>
<reference evidence="2 3" key="1">
    <citation type="journal article" date="2015" name="Genome Announc.">
        <title>Expanding the biotechnology potential of lactobacilli through comparative genomics of 213 strains and associated genera.</title>
        <authorList>
            <person name="Sun Z."/>
            <person name="Harris H.M."/>
            <person name="McCann A."/>
            <person name="Guo C."/>
            <person name="Argimon S."/>
            <person name="Zhang W."/>
            <person name="Yang X."/>
            <person name="Jeffery I.B."/>
            <person name="Cooney J.C."/>
            <person name="Kagawa T.F."/>
            <person name="Liu W."/>
            <person name="Song Y."/>
            <person name="Salvetti E."/>
            <person name="Wrobel A."/>
            <person name="Rasinkangas P."/>
            <person name="Parkhill J."/>
            <person name="Rea M.C."/>
            <person name="O'Sullivan O."/>
            <person name="Ritari J."/>
            <person name="Douillard F.P."/>
            <person name="Paul Ross R."/>
            <person name="Yang R."/>
            <person name="Briner A.E."/>
            <person name="Felis G.E."/>
            <person name="de Vos W.M."/>
            <person name="Barrangou R."/>
            <person name="Klaenhammer T.R."/>
            <person name="Caufield P.W."/>
            <person name="Cui Y."/>
            <person name="Zhang H."/>
            <person name="O'Toole P.W."/>
        </authorList>
    </citation>
    <scope>NUCLEOTIDE SEQUENCE [LARGE SCALE GENOMIC DNA]</scope>
    <source>
        <strain evidence="2 3">ATCC 53295</strain>
    </source>
</reference>
<dbReference type="STRING" id="357278.IV61_GL000940"/>
<sequence length="358" mass="40349">MNDVINYFQSIRIRGLGWLLLISLYLFANQPILIIVYIYLAAVMVVRTWLAQFPRPAKLGLTAAYGLLLVLQIIFISVVVFPMRGWSPVYFPAKILGVIIILVPLWVERFVTTNNQTVFYLPTVEEAATVSFDELRQSADKLSDLMNTAAEAKDKVSVAHVKTILEDLPRHSSVRYINHGTLTNAYFDAADATLGDTNLYLAVSNTGSAASEMISVFTRKQFNHVSLAFDRDLETIISYNGGDNVYPPGMNAETLEFFHQKAGASLLVYSLPVTAAQKEFVIDKIDEINREGSAYNMLGLVSKHSAKPNIMFCSQFVYKMLKMAGVAYFDMKDGAVRPTDFIEQDYYKKLKFEYELKF</sequence>
<keyword evidence="1" id="KW-0812">Transmembrane</keyword>
<gene>
    <name evidence="2" type="ORF">FD07_GL000870</name>
</gene>
<dbReference type="PATRIC" id="fig|1267003.4.peg.923"/>
<dbReference type="EMBL" id="AZCZ01000022">
    <property type="protein sequence ID" value="KRK36398.1"/>
    <property type="molecule type" value="Genomic_DNA"/>
</dbReference>
<feature type="transmembrane region" description="Helical" evidence="1">
    <location>
        <begin position="89"/>
        <end position="107"/>
    </location>
</feature>
<dbReference type="SUPFAM" id="SSF54001">
    <property type="entry name" value="Cysteine proteinases"/>
    <property type="match status" value="1"/>
</dbReference>
<name>A0A0R1GR11_9LACO</name>
<dbReference type="AlphaFoldDB" id="A0A0R1GR11"/>
<dbReference type="OrthoDB" id="1645744at2"/>
<feature type="transmembrane region" description="Helical" evidence="1">
    <location>
        <begin position="62"/>
        <end position="83"/>
    </location>
</feature>
<dbReference type="InterPro" id="IPR038765">
    <property type="entry name" value="Papain-like_cys_pep_sf"/>
</dbReference>
<proteinExistence type="predicted"/>
<dbReference type="Gene3D" id="3.90.1720.10">
    <property type="entry name" value="endopeptidase domain like (from Nostoc punctiforme)"/>
    <property type="match status" value="1"/>
</dbReference>
<dbReference type="Proteomes" id="UP000051176">
    <property type="component" value="Unassembled WGS sequence"/>
</dbReference>
<protein>
    <submittedName>
        <fullName evidence="2">Uncharacterized protein</fullName>
    </submittedName>
</protein>
<organism evidence="2 3">
    <name type="scientific">Levilactobacillus parabrevis ATCC 53295</name>
    <dbReference type="NCBI Taxonomy" id="1267003"/>
    <lineage>
        <taxon>Bacteria</taxon>
        <taxon>Bacillati</taxon>
        <taxon>Bacillota</taxon>
        <taxon>Bacilli</taxon>
        <taxon>Lactobacillales</taxon>
        <taxon>Lactobacillaceae</taxon>
        <taxon>Levilactobacillus</taxon>
    </lineage>
</organism>
<comment type="caution">
    <text evidence="2">The sequence shown here is derived from an EMBL/GenBank/DDBJ whole genome shotgun (WGS) entry which is preliminary data.</text>
</comment>
<evidence type="ECO:0000313" key="3">
    <source>
        <dbReference type="Proteomes" id="UP000051176"/>
    </source>
</evidence>
<dbReference type="RefSeq" id="WP_020089619.1">
    <property type="nucleotide sequence ID" value="NZ_AZCZ01000022.1"/>
</dbReference>
<keyword evidence="1" id="KW-0472">Membrane</keyword>
<feature type="transmembrane region" description="Helical" evidence="1">
    <location>
        <begin position="12"/>
        <end position="28"/>
    </location>
</feature>
<evidence type="ECO:0000256" key="1">
    <source>
        <dbReference type="SAM" id="Phobius"/>
    </source>
</evidence>
<accession>A0A0R1GR11</accession>
<keyword evidence="1" id="KW-1133">Transmembrane helix</keyword>
<dbReference type="eggNOG" id="ENOG50303PP">
    <property type="taxonomic scope" value="Bacteria"/>
</dbReference>
<evidence type="ECO:0000313" key="2">
    <source>
        <dbReference type="EMBL" id="KRK36398.1"/>
    </source>
</evidence>